<evidence type="ECO:0000313" key="2">
    <source>
        <dbReference type="Proteomes" id="UP001234297"/>
    </source>
</evidence>
<name>A0ACC2MFC6_PERAE</name>
<dbReference type="Proteomes" id="UP001234297">
    <property type="component" value="Chromosome 2"/>
</dbReference>
<accession>A0ACC2MFC6</accession>
<sequence>MVISGGASMWGNITGGEGVGCWKHEEEGLAAGHGWIVAAGHVEEICGRWTCIEVATRSKARLASIMACRGVPNGRCEWSVMAVGNGRRCRCRRQLVQGRKADRRGIA</sequence>
<comment type="caution">
    <text evidence="1">The sequence shown here is derived from an EMBL/GenBank/DDBJ whole genome shotgun (WGS) entry which is preliminary data.</text>
</comment>
<keyword evidence="2" id="KW-1185">Reference proteome</keyword>
<organism evidence="1 2">
    <name type="scientific">Persea americana</name>
    <name type="common">Avocado</name>
    <dbReference type="NCBI Taxonomy" id="3435"/>
    <lineage>
        <taxon>Eukaryota</taxon>
        <taxon>Viridiplantae</taxon>
        <taxon>Streptophyta</taxon>
        <taxon>Embryophyta</taxon>
        <taxon>Tracheophyta</taxon>
        <taxon>Spermatophyta</taxon>
        <taxon>Magnoliopsida</taxon>
        <taxon>Magnoliidae</taxon>
        <taxon>Laurales</taxon>
        <taxon>Lauraceae</taxon>
        <taxon>Persea</taxon>
    </lineage>
</organism>
<proteinExistence type="predicted"/>
<gene>
    <name evidence="1" type="ORF">MRB53_006143</name>
</gene>
<protein>
    <submittedName>
        <fullName evidence="1">Uncharacterized protein</fullName>
    </submittedName>
</protein>
<reference evidence="1 2" key="1">
    <citation type="journal article" date="2022" name="Hortic Res">
        <title>A haplotype resolved chromosomal level avocado genome allows analysis of novel avocado genes.</title>
        <authorList>
            <person name="Nath O."/>
            <person name="Fletcher S.J."/>
            <person name="Hayward A."/>
            <person name="Shaw L.M."/>
            <person name="Masouleh A.K."/>
            <person name="Furtado A."/>
            <person name="Henry R.J."/>
            <person name="Mitter N."/>
        </authorList>
    </citation>
    <scope>NUCLEOTIDE SEQUENCE [LARGE SCALE GENOMIC DNA]</scope>
    <source>
        <strain evidence="2">cv. Hass</strain>
    </source>
</reference>
<dbReference type="EMBL" id="CM056810">
    <property type="protein sequence ID" value="KAJ8644395.1"/>
    <property type="molecule type" value="Genomic_DNA"/>
</dbReference>
<evidence type="ECO:0000313" key="1">
    <source>
        <dbReference type="EMBL" id="KAJ8644395.1"/>
    </source>
</evidence>